<comment type="caution">
    <text evidence="3">The sequence shown here is derived from an EMBL/GenBank/DDBJ whole genome shotgun (WGS) entry which is preliminary data.</text>
</comment>
<proteinExistence type="predicted"/>
<keyword evidence="4" id="KW-1185">Reference proteome</keyword>
<dbReference type="InterPro" id="IPR003018">
    <property type="entry name" value="GAF"/>
</dbReference>
<sequence length="363" mass="38197">MTPDDELDRLTRLARRVFDVPMVSIALHSPRGRTGGPVDHDVFQRATLDSAAVVLVPDARADPRFARHRSVVGASSVRFFAGRRLLDDDGRPVGVLSLRDTRIRLLSDAHLLLLDEIAGWVEQEIGRAASRSAATRVHADLLPRCAPSLPGYDLAAASVLAGGQGAGFFDWYPARDAGTPTAVGWSVVDVMGSPAATAVVAAGLRGALRAHGTPDRDDPAATLASAADVVAADLAATSTFATLIAGRLTTDGEISVADAGHGLALLARADGTTEHLATHALPLGIGDRPSWTSWTRRLAPGDSLVVFTEGLLGLYDGTLASLGHVETLVRGADRAHDVLDRVRALARRRGSAADVTVLVLRRR</sequence>
<name>A0A938YH18_9ACTN</name>
<dbReference type="AlphaFoldDB" id="A0A938YH18"/>
<dbReference type="PANTHER" id="PTHR43156">
    <property type="entry name" value="STAGE II SPORULATION PROTEIN E-RELATED"/>
    <property type="match status" value="1"/>
</dbReference>
<accession>A0A938YH18</accession>
<dbReference type="Pfam" id="PF01590">
    <property type="entry name" value="GAF"/>
    <property type="match status" value="1"/>
</dbReference>
<dbReference type="InterPro" id="IPR052016">
    <property type="entry name" value="Bact_Sigma-Reg"/>
</dbReference>
<dbReference type="InterPro" id="IPR001932">
    <property type="entry name" value="PPM-type_phosphatase-like_dom"/>
</dbReference>
<dbReference type="SUPFAM" id="SSF55781">
    <property type="entry name" value="GAF domain-like"/>
    <property type="match status" value="1"/>
</dbReference>
<dbReference type="InterPro" id="IPR029016">
    <property type="entry name" value="GAF-like_dom_sf"/>
</dbReference>
<evidence type="ECO:0000313" key="4">
    <source>
        <dbReference type="Proteomes" id="UP000663801"/>
    </source>
</evidence>
<dbReference type="Pfam" id="PF07228">
    <property type="entry name" value="SpoIIE"/>
    <property type="match status" value="1"/>
</dbReference>
<dbReference type="EMBL" id="JAERWL010000001">
    <property type="protein sequence ID" value="MBM9474924.1"/>
    <property type="molecule type" value="Genomic_DNA"/>
</dbReference>
<feature type="domain" description="PPM-type phosphatase" evidence="2">
    <location>
        <begin position="176"/>
        <end position="362"/>
    </location>
</feature>
<dbReference type="RefSeq" id="WP_205255075.1">
    <property type="nucleotide sequence ID" value="NZ_BAAAPV010000001.1"/>
</dbReference>
<evidence type="ECO:0000256" key="1">
    <source>
        <dbReference type="ARBA" id="ARBA00022801"/>
    </source>
</evidence>
<dbReference type="Proteomes" id="UP000663801">
    <property type="component" value="Unassembled WGS sequence"/>
</dbReference>
<dbReference type="PROSITE" id="PS51746">
    <property type="entry name" value="PPM_2"/>
    <property type="match status" value="1"/>
</dbReference>
<dbReference type="GO" id="GO:0016791">
    <property type="term" value="F:phosphatase activity"/>
    <property type="evidence" value="ECO:0007669"/>
    <property type="project" value="TreeGrafter"/>
</dbReference>
<evidence type="ECO:0000259" key="2">
    <source>
        <dbReference type="PROSITE" id="PS51746"/>
    </source>
</evidence>
<keyword evidence="1" id="KW-0378">Hydrolase</keyword>
<dbReference type="Gene3D" id="3.60.40.10">
    <property type="entry name" value="PPM-type phosphatase domain"/>
    <property type="match status" value="1"/>
</dbReference>
<dbReference type="InterPro" id="IPR036457">
    <property type="entry name" value="PPM-type-like_dom_sf"/>
</dbReference>
<organism evidence="3 4">
    <name type="scientific">Nakamurella flavida</name>
    <dbReference type="NCBI Taxonomy" id="363630"/>
    <lineage>
        <taxon>Bacteria</taxon>
        <taxon>Bacillati</taxon>
        <taxon>Actinomycetota</taxon>
        <taxon>Actinomycetes</taxon>
        <taxon>Nakamurellales</taxon>
        <taxon>Nakamurellaceae</taxon>
        <taxon>Nakamurella</taxon>
    </lineage>
</organism>
<gene>
    <name evidence="3" type="ORF">JL107_00560</name>
</gene>
<dbReference type="SUPFAM" id="SSF81606">
    <property type="entry name" value="PP2C-like"/>
    <property type="match status" value="1"/>
</dbReference>
<dbReference type="Gene3D" id="3.30.450.40">
    <property type="match status" value="1"/>
</dbReference>
<dbReference type="PANTHER" id="PTHR43156:SF2">
    <property type="entry name" value="STAGE II SPORULATION PROTEIN E"/>
    <property type="match status" value="1"/>
</dbReference>
<evidence type="ECO:0000313" key="3">
    <source>
        <dbReference type="EMBL" id="MBM9474924.1"/>
    </source>
</evidence>
<protein>
    <submittedName>
        <fullName evidence="3">SpoIIE family protein phosphatase</fullName>
    </submittedName>
</protein>
<reference evidence="3" key="1">
    <citation type="submission" date="2021-01" db="EMBL/GenBank/DDBJ databases">
        <title>KCTC 19127 draft genome.</title>
        <authorList>
            <person name="An D."/>
        </authorList>
    </citation>
    <scope>NUCLEOTIDE SEQUENCE</scope>
    <source>
        <strain evidence="3">KCTC 19127</strain>
    </source>
</reference>
<dbReference type="SMART" id="SM00331">
    <property type="entry name" value="PP2C_SIG"/>
    <property type="match status" value="1"/>
</dbReference>